<feature type="transmembrane region" description="Helical" evidence="1">
    <location>
        <begin position="31"/>
        <end position="53"/>
    </location>
</feature>
<dbReference type="Proteomes" id="UP000215377">
    <property type="component" value="Unassembled WGS sequence"/>
</dbReference>
<evidence type="ECO:0000256" key="1">
    <source>
        <dbReference type="SAM" id="Phobius"/>
    </source>
</evidence>
<keyword evidence="3" id="KW-1185">Reference proteome</keyword>
<dbReference type="RefSeq" id="WP_088647948.1">
    <property type="nucleotide sequence ID" value="NZ_AQQR01000001.1"/>
</dbReference>
<dbReference type="OrthoDB" id="9974106at2"/>
<comment type="caution">
    <text evidence="2">The sequence shown here is derived from an EMBL/GenBank/DDBJ whole genome shotgun (WGS) entry which is preliminary data.</text>
</comment>
<organism evidence="2 3">
    <name type="scientific">Marinibacterium profundimaris</name>
    <dbReference type="NCBI Taxonomy" id="1679460"/>
    <lineage>
        <taxon>Bacteria</taxon>
        <taxon>Pseudomonadati</taxon>
        <taxon>Pseudomonadota</taxon>
        <taxon>Alphaproteobacteria</taxon>
        <taxon>Rhodobacterales</taxon>
        <taxon>Paracoccaceae</taxon>
        <taxon>Marinibacterium</taxon>
    </lineage>
</organism>
<evidence type="ECO:0000313" key="2">
    <source>
        <dbReference type="EMBL" id="OWU77345.1"/>
    </source>
</evidence>
<keyword evidence="1" id="KW-1133">Transmembrane helix</keyword>
<feature type="transmembrane region" description="Helical" evidence="1">
    <location>
        <begin position="65"/>
        <end position="86"/>
    </location>
</feature>
<feature type="transmembrane region" description="Helical" evidence="1">
    <location>
        <begin position="121"/>
        <end position="140"/>
    </location>
</feature>
<keyword evidence="1" id="KW-0472">Membrane</keyword>
<dbReference type="EMBL" id="AQQR01000001">
    <property type="protein sequence ID" value="OWU77345.1"/>
    <property type="molecule type" value="Genomic_DNA"/>
</dbReference>
<evidence type="ECO:0000313" key="3">
    <source>
        <dbReference type="Proteomes" id="UP000215377"/>
    </source>
</evidence>
<name>A0A225NR40_9RHOB</name>
<dbReference type="AlphaFoldDB" id="A0A225NR40"/>
<proteinExistence type="predicted"/>
<protein>
    <submittedName>
        <fullName evidence="2">Uncharacterized protein</fullName>
    </submittedName>
</protein>
<sequence>MITPSLLPAGVAALGLALLDGRIAPALWLSLRVGLGIAMWLVLWQAGGAWIAASGRLSGLTADAGHALALNAGLGLIASLPCVLALRLTARAAPLGGLHGLAWFGGLILPQLGQAGAWPPASLTLAVAGAGLAMGLGRLAGGGSP</sequence>
<reference evidence="2 3" key="1">
    <citation type="submission" date="2013-04" db="EMBL/GenBank/DDBJ databases">
        <title>Oceanicola sp. 22II1-22F33 Genome Sequencing.</title>
        <authorList>
            <person name="Lai Q."/>
            <person name="Li G."/>
            <person name="Shao Z."/>
        </authorList>
    </citation>
    <scope>NUCLEOTIDE SEQUENCE [LARGE SCALE GENOMIC DNA]</scope>
    <source>
        <strain evidence="2 3">22II1-22F33</strain>
    </source>
</reference>
<keyword evidence="1" id="KW-0812">Transmembrane</keyword>
<gene>
    <name evidence="2" type="ORF">ATO3_01055</name>
</gene>
<accession>A0A225NR40</accession>